<keyword evidence="2" id="KW-0846">Cobalamin</keyword>
<organism evidence="7 8">
    <name type="scientific">Petrolisthes manimaculis</name>
    <dbReference type="NCBI Taxonomy" id="1843537"/>
    <lineage>
        <taxon>Eukaryota</taxon>
        <taxon>Metazoa</taxon>
        <taxon>Ecdysozoa</taxon>
        <taxon>Arthropoda</taxon>
        <taxon>Crustacea</taxon>
        <taxon>Multicrustacea</taxon>
        <taxon>Malacostraca</taxon>
        <taxon>Eumalacostraca</taxon>
        <taxon>Eucarida</taxon>
        <taxon>Decapoda</taxon>
        <taxon>Pleocyemata</taxon>
        <taxon>Anomura</taxon>
        <taxon>Galatheoidea</taxon>
        <taxon>Porcellanidae</taxon>
        <taxon>Petrolisthes</taxon>
    </lineage>
</organism>
<name>A0AAE1NY38_9EUCA</name>
<dbReference type="AlphaFoldDB" id="A0AAE1NY38"/>
<gene>
    <name evidence="7" type="ORF">Pmani_029401</name>
</gene>
<dbReference type="GO" id="GO:0004494">
    <property type="term" value="F:methylmalonyl-CoA mutase activity"/>
    <property type="evidence" value="ECO:0007669"/>
    <property type="project" value="TreeGrafter"/>
</dbReference>
<evidence type="ECO:0000256" key="1">
    <source>
        <dbReference type="ARBA" id="ARBA00001922"/>
    </source>
</evidence>
<keyword evidence="4" id="KW-0413">Isomerase</keyword>
<dbReference type="SUPFAM" id="SSF52242">
    <property type="entry name" value="Cobalamin (vitamin B12)-binding domain"/>
    <property type="match status" value="1"/>
</dbReference>
<evidence type="ECO:0000256" key="3">
    <source>
        <dbReference type="ARBA" id="ARBA00022723"/>
    </source>
</evidence>
<keyword evidence="5" id="KW-0170">Cobalt</keyword>
<dbReference type="Pfam" id="PF02310">
    <property type="entry name" value="B12-binding"/>
    <property type="match status" value="1"/>
</dbReference>
<dbReference type="GO" id="GO:0019678">
    <property type="term" value="P:propionate metabolic process, methylmalonyl pathway"/>
    <property type="evidence" value="ECO:0007669"/>
    <property type="project" value="TreeGrafter"/>
</dbReference>
<dbReference type="InterPro" id="IPR006159">
    <property type="entry name" value="Acid_CoA_mut_C"/>
</dbReference>
<reference evidence="7" key="1">
    <citation type="submission" date="2023-11" db="EMBL/GenBank/DDBJ databases">
        <title>Genome assemblies of two species of porcelain crab, Petrolisthes cinctipes and Petrolisthes manimaculis (Anomura: Porcellanidae).</title>
        <authorList>
            <person name="Angst P."/>
        </authorList>
    </citation>
    <scope>NUCLEOTIDE SEQUENCE</scope>
    <source>
        <strain evidence="7">PB745_02</strain>
        <tissue evidence="7">Gill</tissue>
    </source>
</reference>
<dbReference type="PANTHER" id="PTHR48101:SF4">
    <property type="entry name" value="METHYLMALONYL-COA MUTASE, MITOCHONDRIAL"/>
    <property type="match status" value="1"/>
</dbReference>
<dbReference type="GO" id="GO:0005739">
    <property type="term" value="C:mitochondrion"/>
    <property type="evidence" value="ECO:0007669"/>
    <property type="project" value="TreeGrafter"/>
</dbReference>
<keyword evidence="8" id="KW-1185">Reference proteome</keyword>
<protein>
    <recommendedName>
        <fullName evidence="6">B12-binding domain-containing protein</fullName>
    </recommendedName>
</protein>
<comment type="caution">
    <text evidence="7">The sequence shown here is derived from an EMBL/GenBank/DDBJ whole genome shotgun (WGS) entry which is preliminary data.</text>
</comment>
<proteinExistence type="predicted"/>
<evidence type="ECO:0000256" key="4">
    <source>
        <dbReference type="ARBA" id="ARBA00023235"/>
    </source>
</evidence>
<dbReference type="Gene3D" id="3.40.50.280">
    <property type="entry name" value="Cobalamin-binding domain"/>
    <property type="match status" value="1"/>
</dbReference>
<accession>A0AAE1NY38</accession>
<evidence type="ECO:0000259" key="6">
    <source>
        <dbReference type="PROSITE" id="PS51332"/>
    </source>
</evidence>
<dbReference type="PANTHER" id="PTHR48101">
    <property type="entry name" value="METHYLMALONYL-COA MUTASE, MITOCHONDRIAL-RELATED"/>
    <property type="match status" value="1"/>
</dbReference>
<evidence type="ECO:0000313" key="7">
    <source>
        <dbReference type="EMBL" id="KAK4298243.1"/>
    </source>
</evidence>
<dbReference type="GO" id="GO:0031419">
    <property type="term" value="F:cobalamin binding"/>
    <property type="evidence" value="ECO:0007669"/>
    <property type="project" value="UniProtKB-KW"/>
</dbReference>
<keyword evidence="3" id="KW-0479">Metal-binding</keyword>
<evidence type="ECO:0000256" key="5">
    <source>
        <dbReference type="ARBA" id="ARBA00023285"/>
    </source>
</evidence>
<dbReference type="InterPro" id="IPR006158">
    <property type="entry name" value="Cobalamin-bd"/>
</dbReference>
<dbReference type="GO" id="GO:0046872">
    <property type="term" value="F:metal ion binding"/>
    <property type="evidence" value="ECO:0007669"/>
    <property type="project" value="UniProtKB-KW"/>
</dbReference>
<dbReference type="EMBL" id="JAWZYT010003468">
    <property type="protein sequence ID" value="KAK4298243.1"/>
    <property type="molecule type" value="Genomic_DNA"/>
</dbReference>
<evidence type="ECO:0000313" key="8">
    <source>
        <dbReference type="Proteomes" id="UP001292094"/>
    </source>
</evidence>
<dbReference type="Proteomes" id="UP001292094">
    <property type="component" value="Unassembled WGS sequence"/>
</dbReference>
<dbReference type="NCBIfam" id="TIGR00640">
    <property type="entry name" value="acid_CoA_mut_C"/>
    <property type="match status" value="1"/>
</dbReference>
<dbReference type="InterPro" id="IPR036724">
    <property type="entry name" value="Cobalamin-bd_sf"/>
</dbReference>
<feature type="domain" description="B12-binding" evidence="6">
    <location>
        <begin position="1"/>
        <end position="105"/>
    </location>
</feature>
<dbReference type="PROSITE" id="PS51332">
    <property type="entry name" value="B12_BINDING"/>
    <property type="match status" value="1"/>
</dbReference>
<evidence type="ECO:0000256" key="2">
    <source>
        <dbReference type="ARBA" id="ARBA00022628"/>
    </source>
</evidence>
<sequence>MRMKVGGTSKRTAAEVAQQAVDADVHVVGASSLAAGHRTLVPELVQALADLGRPDILVIAGGVIPPQDYEFLKESGVASIFGPGTRIPVAALDVLDLITVSLREREAAN</sequence>
<comment type="cofactor">
    <cofactor evidence="1">
        <name>adenosylcob(III)alamin</name>
        <dbReference type="ChEBI" id="CHEBI:18408"/>
    </cofactor>
</comment>